<evidence type="ECO:0000256" key="1">
    <source>
        <dbReference type="ARBA" id="ARBA00004496"/>
    </source>
</evidence>
<dbReference type="PANTHER" id="PTHR33202">
    <property type="entry name" value="ZINC UPTAKE REGULATION PROTEIN"/>
    <property type="match status" value="1"/>
</dbReference>
<dbReference type="Pfam" id="PF01475">
    <property type="entry name" value="FUR"/>
    <property type="match status" value="1"/>
</dbReference>
<dbReference type="RefSeq" id="WP_253238603.1">
    <property type="nucleotide sequence ID" value="NZ_JAMYJR010000018.1"/>
</dbReference>
<evidence type="ECO:0000256" key="10">
    <source>
        <dbReference type="ARBA" id="ARBA00023163"/>
    </source>
</evidence>
<comment type="similarity">
    <text evidence="2">Belongs to the Fur family.</text>
</comment>
<keyword evidence="7" id="KW-0408">Iron</keyword>
<evidence type="ECO:0000256" key="7">
    <source>
        <dbReference type="ARBA" id="ARBA00023004"/>
    </source>
</evidence>
<protein>
    <submittedName>
        <fullName evidence="11">Transcriptional repressor</fullName>
    </submittedName>
</protein>
<comment type="caution">
    <text evidence="11">The sequence shown here is derived from an EMBL/GenBank/DDBJ whole genome shotgun (WGS) entry which is preliminary data.</text>
</comment>
<dbReference type="CDD" id="cd07153">
    <property type="entry name" value="Fur_like"/>
    <property type="match status" value="1"/>
</dbReference>
<gene>
    <name evidence="11" type="ORF">M1L60_18100</name>
</gene>
<dbReference type="InterPro" id="IPR043135">
    <property type="entry name" value="Fur_C"/>
</dbReference>
<name>A0ABT1DNW2_9ACTN</name>
<dbReference type="PANTHER" id="PTHR33202:SF18">
    <property type="entry name" value="TRANSCRIPTIONAL REGULATOR FURA"/>
    <property type="match status" value="1"/>
</dbReference>
<keyword evidence="12" id="KW-1185">Reference proteome</keyword>
<keyword evidence="4" id="KW-0678">Repressor</keyword>
<dbReference type="SUPFAM" id="SSF46785">
    <property type="entry name" value="Winged helix' DNA-binding domain"/>
    <property type="match status" value="1"/>
</dbReference>
<keyword evidence="8" id="KW-0805">Transcription regulation</keyword>
<sequence>MSTGEKLLREHGLRVTKPRLAVLEILAAGGHLEVDEIARRARSRLDSVSTQAVYDVLGALSRAGLARRLEPAGSPARYEARANDNHHHIVCRGCGEIADVDCTVGDRPCLTPSSSHGFELDEAEVTFWGLCPACQTRRATETA</sequence>
<keyword evidence="5" id="KW-0479">Metal-binding</keyword>
<evidence type="ECO:0000256" key="8">
    <source>
        <dbReference type="ARBA" id="ARBA00023015"/>
    </source>
</evidence>
<reference evidence="11 12" key="1">
    <citation type="submission" date="2022-06" db="EMBL/GenBank/DDBJ databases">
        <title>New Species of the Genus Actinoplanes, ActinopZanes ferrugineus.</title>
        <authorList>
            <person name="Ding P."/>
        </authorList>
    </citation>
    <scope>NUCLEOTIDE SEQUENCE [LARGE SCALE GENOMIC DNA]</scope>
    <source>
        <strain evidence="11 12">TRM88003</strain>
    </source>
</reference>
<dbReference type="InterPro" id="IPR036390">
    <property type="entry name" value="WH_DNA-bd_sf"/>
</dbReference>
<proteinExistence type="inferred from homology"/>
<dbReference type="Gene3D" id="3.30.1490.190">
    <property type="match status" value="1"/>
</dbReference>
<organism evidence="11 12">
    <name type="scientific">Paractinoplanes aksuensis</name>
    <dbReference type="NCBI Taxonomy" id="2939490"/>
    <lineage>
        <taxon>Bacteria</taxon>
        <taxon>Bacillati</taxon>
        <taxon>Actinomycetota</taxon>
        <taxon>Actinomycetes</taxon>
        <taxon>Micromonosporales</taxon>
        <taxon>Micromonosporaceae</taxon>
        <taxon>Paractinoplanes</taxon>
    </lineage>
</organism>
<dbReference type="Gene3D" id="1.10.10.10">
    <property type="entry name" value="Winged helix-like DNA-binding domain superfamily/Winged helix DNA-binding domain"/>
    <property type="match status" value="1"/>
</dbReference>
<accession>A0ABT1DNW2</accession>
<evidence type="ECO:0000256" key="3">
    <source>
        <dbReference type="ARBA" id="ARBA00022490"/>
    </source>
</evidence>
<keyword evidence="9" id="KW-0238">DNA-binding</keyword>
<dbReference type="EMBL" id="JAMYJR010000018">
    <property type="protein sequence ID" value="MCO8272510.1"/>
    <property type="molecule type" value="Genomic_DNA"/>
</dbReference>
<keyword evidence="6" id="KW-0862">Zinc</keyword>
<evidence type="ECO:0000313" key="12">
    <source>
        <dbReference type="Proteomes" id="UP001523369"/>
    </source>
</evidence>
<keyword evidence="10" id="KW-0804">Transcription</keyword>
<dbReference type="Proteomes" id="UP001523369">
    <property type="component" value="Unassembled WGS sequence"/>
</dbReference>
<evidence type="ECO:0000256" key="9">
    <source>
        <dbReference type="ARBA" id="ARBA00023125"/>
    </source>
</evidence>
<dbReference type="InterPro" id="IPR002481">
    <property type="entry name" value="FUR"/>
</dbReference>
<dbReference type="InterPro" id="IPR036388">
    <property type="entry name" value="WH-like_DNA-bd_sf"/>
</dbReference>
<keyword evidence="3" id="KW-0963">Cytoplasm</keyword>
<evidence type="ECO:0000256" key="5">
    <source>
        <dbReference type="ARBA" id="ARBA00022723"/>
    </source>
</evidence>
<evidence type="ECO:0000313" key="11">
    <source>
        <dbReference type="EMBL" id="MCO8272510.1"/>
    </source>
</evidence>
<comment type="subcellular location">
    <subcellularLocation>
        <location evidence="1">Cytoplasm</location>
    </subcellularLocation>
</comment>
<evidence type="ECO:0000256" key="4">
    <source>
        <dbReference type="ARBA" id="ARBA00022491"/>
    </source>
</evidence>
<evidence type="ECO:0000256" key="2">
    <source>
        <dbReference type="ARBA" id="ARBA00007957"/>
    </source>
</evidence>
<evidence type="ECO:0000256" key="6">
    <source>
        <dbReference type="ARBA" id="ARBA00022833"/>
    </source>
</evidence>